<feature type="chain" id="PRO_5020415063" evidence="1">
    <location>
        <begin position="18"/>
        <end position="108"/>
    </location>
</feature>
<organism evidence="2 3">
    <name type="scientific">Cereibacter changlensis</name>
    <dbReference type="NCBI Taxonomy" id="402884"/>
    <lineage>
        <taxon>Bacteria</taxon>
        <taxon>Pseudomonadati</taxon>
        <taxon>Pseudomonadota</taxon>
        <taxon>Alphaproteobacteria</taxon>
        <taxon>Rhodobacterales</taxon>
        <taxon>Paracoccaceae</taxon>
        <taxon>Cereibacter</taxon>
    </lineage>
</organism>
<keyword evidence="1" id="KW-0732">Signal</keyword>
<sequence length="108" mass="10782">MPRAPVVSALLAAIALAGCLETAGPEAPAPLAPSAADQSSPAYAACRRAIASTTGRPVVDVAIFDYLASEAGAQVQANVAGAEAPWRCLSSNDGVVAEVIYTGSEGRL</sequence>
<evidence type="ECO:0000313" key="3">
    <source>
        <dbReference type="Proteomes" id="UP000306340"/>
    </source>
</evidence>
<name>A0A4U0YVU7_9RHOB</name>
<proteinExistence type="predicted"/>
<evidence type="ECO:0000256" key="1">
    <source>
        <dbReference type="SAM" id="SignalP"/>
    </source>
</evidence>
<dbReference type="Proteomes" id="UP000306340">
    <property type="component" value="Unassembled WGS sequence"/>
</dbReference>
<accession>A0A4U0YVU7</accession>
<feature type="signal peptide" evidence="1">
    <location>
        <begin position="1"/>
        <end position="17"/>
    </location>
</feature>
<reference evidence="2 3" key="1">
    <citation type="submission" date="2019-04" db="EMBL/GenBank/DDBJ databases">
        <title>Crypto-aerobic microbial life in anoxic (sulfidic) marine sediments.</title>
        <authorList>
            <person name="Bhattacharya S."/>
            <person name="Roy C."/>
            <person name="Mondal N."/>
            <person name="Sarkar J."/>
            <person name="Mandal S."/>
            <person name="Rameez M.J."/>
            <person name="Ghosh W."/>
        </authorList>
    </citation>
    <scope>NUCLEOTIDE SEQUENCE [LARGE SCALE GENOMIC DNA]</scope>
    <source>
        <strain evidence="2 3">SBBC</strain>
    </source>
</reference>
<gene>
    <name evidence="2" type="ORF">FAZ78_09170</name>
</gene>
<dbReference type="RefSeq" id="WP_136792267.1">
    <property type="nucleotide sequence ID" value="NZ_SWAU01000069.1"/>
</dbReference>
<evidence type="ECO:0000313" key="2">
    <source>
        <dbReference type="EMBL" id="TKA96880.1"/>
    </source>
</evidence>
<dbReference type="EMBL" id="SWAU01000069">
    <property type="protein sequence ID" value="TKA96880.1"/>
    <property type="molecule type" value="Genomic_DNA"/>
</dbReference>
<protein>
    <submittedName>
        <fullName evidence="2">Uncharacterized protein</fullName>
    </submittedName>
</protein>
<comment type="caution">
    <text evidence="2">The sequence shown here is derived from an EMBL/GenBank/DDBJ whole genome shotgun (WGS) entry which is preliminary data.</text>
</comment>
<dbReference type="PROSITE" id="PS51257">
    <property type="entry name" value="PROKAR_LIPOPROTEIN"/>
    <property type="match status" value="1"/>
</dbReference>
<dbReference type="AlphaFoldDB" id="A0A4U0YVU7"/>